<organism evidence="1 2">
    <name type="scientific">Gymnodraco acuticeps</name>
    <name type="common">Antarctic dragonfish</name>
    <dbReference type="NCBI Taxonomy" id="8218"/>
    <lineage>
        <taxon>Eukaryota</taxon>
        <taxon>Metazoa</taxon>
        <taxon>Chordata</taxon>
        <taxon>Craniata</taxon>
        <taxon>Vertebrata</taxon>
        <taxon>Euteleostomi</taxon>
        <taxon>Actinopterygii</taxon>
        <taxon>Neopterygii</taxon>
        <taxon>Teleostei</taxon>
        <taxon>Neoteleostei</taxon>
        <taxon>Acanthomorphata</taxon>
        <taxon>Eupercaria</taxon>
        <taxon>Perciformes</taxon>
        <taxon>Notothenioidei</taxon>
        <taxon>Bathydraconidae</taxon>
        <taxon>Gymnodraco</taxon>
    </lineage>
</organism>
<dbReference type="GeneID" id="117536410"/>
<name>A0A6P8T1G6_GYMAC</name>
<dbReference type="PANTHER" id="PTHR16276:SF1">
    <property type="entry name" value="SMALL RIBOSOMAL SUBUNIT PROTEIN MS39"/>
    <property type="match status" value="1"/>
</dbReference>
<keyword evidence="1" id="KW-1185">Reference proteome</keyword>
<dbReference type="AlphaFoldDB" id="A0A6P8T1G6"/>
<reference evidence="2" key="1">
    <citation type="submission" date="2025-08" db="UniProtKB">
        <authorList>
            <consortium name="RefSeq"/>
        </authorList>
    </citation>
    <scope>IDENTIFICATION</scope>
</reference>
<dbReference type="KEGG" id="gacu:117536410"/>
<evidence type="ECO:0000313" key="2">
    <source>
        <dbReference type="RefSeq" id="XP_034057146.1"/>
    </source>
</evidence>
<dbReference type="InParanoid" id="A0A6P8T1G6"/>
<dbReference type="GO" id="GO:0005739">
    <property type="term" value="C:mitochondrion"/>
    <property type="evidence" value="ECO:0007669"/>
    <property type="project" value="InterPro"/>
</dbReference>
<gene>
    <name evidence="2" type="primary">LOC117536410</name>
</gene>
<evidence type="ECO:0000313" key="1">
    <source>
        <dbReference type="Proteomes" id="UP000515161"/>
    </source>
</evidence>
<dbReference type="InterPro" id="IPR037387">
    <property type="entry name" value="PTCD3"/>
</dbReference>
<dbReference type="RefSeq" id="XP_034057146.1">
    <property type="nucleotide sequence ID" value="XM_034201255.1"/>
</dbReference>
<dbReference type="PANTHER" id="PTHR16276">
    <property type="entry name" value="PENTATRICOPEPTIDE REPEAT DOMAIN-CONTAINING PROTEIN 3"/>
    <property type="match status" value="1"/>
</dbReference>
<dbReference type="GO" id="GO:0043024">
    <property type="term" value="F:ribosomal small subunit binding"/>
    <property type="evidence" value="ECO:0007669"/>
    <property type="project" value="InterPro"/>
</dbReference>
<dbReference type="GO" id="GO:0032543">
    <property type="term" value="P:mitochondrial translation"/>
    <property type="evidence" value="ECO:0007669"/>
    <property type="project" value="InterPro"/>
</dbReference>
<sequence length="160" mass="17298">MYICALGYDNNADLVEDLLMLMARDKHSAEAAFARVCSGHQAYVGCSQAASTLWSGAPPHLSNITSLQTAPPTSTREAWEMLKLFKSKNRVPKEPLLEDFLSVCCSDGSSQRAVELVQLSAAFCLSATPKLAKRTLAELDLTEEQRAVLSELESTGESSG</sequence>
<proteinExistence type="predicted"/>
<dbReference type="OrthoDB" id="185373at2759"/>
<dbReference type="GO" id="GO:0019843">
    <property type="term" value="F:rRNA binding"/>
    <property type="evidence" value="ECO:0007669"/>
    <property type="project" value="InterPro"/>
</dbReference>
<protein>
    <submittedName>
        <fullName evidence="2">Pentatricopeptide repeat domain-containing protein 3, mitochondrial-like</fullName>
    </submittedName>
</protein>
<accession>A0A6P8T1G6</accession>
<dbReference type="Proteomes" id="UP000515161">
    <property type="component" value="Unplaced"/>
</dbReference>